<evidence type="ECO:0000256" key="1">
    <source>
        <dbReference type="SAM" id="Coils"/>
    </source>
</evidence>
<keyword evidence="2" id="KW-0472">Membrane</keyword>
<gene>
    <name evidence="3" type="ORF">KQI68_04155</name>
</gene>
<protein>
    <submittedName>
        <fullName evidence="3">Uncharacterized protein</fullName>
    </submittedName>
</protein>
<feature type="coiled-coil region" evidence="1">
    <location>
        <begin position="31"/>
        <end position="117"/>
    </location>
</feature>
<comment type="caution">
    <text evidence="3">The sequence shown here is derived from an EMBL/GenBank/DDBJ whole genome shotgun (WGS) entry which is preliminary data.</text>
</comment>
<dbReference type="Proteomes" id="UP000783742">
    <property type="component" value="Unassembled WGS sequence"/>
</dbReference>
<keyword evidence="2" id="KW-0812">Transmembrane</keyword>
<evidence type="ECO:0000313" key="3">
    <source>
        <dbReference type="EMBL" id="MBU5669030.1"/>
    </source>
</evidence>
<keyword evidence="1" id="KW-0175">Coiled coil</keyword>
<name>A0ABS6FIJ2_9FIRM</name>
<dbReference type="EMBL" id="JAHLQO010000003">
    <property type="protein sequence ID" value="MBU5669030.1"/>
    <property type="molecule type" value="Genomic_DNA"/>
</dbReference>
<evidence type="ECO:0000313" key="4">
    <source>
        <dbReference type="Proteomes" id="UP000783742"/>
    </source>
</evidence>
<sequence length="269" mass="32101">MNSKNWQKIFFIFSITVLVVSIVFFIYSIANKKYSSKLEMENNRIKEEIQEIKDKSKKINEENNEIDVDLNLKSQEFYEKYGYQFESNKSDEIKNIVDNLKEENKNLSQNIKTEIKNYENFYLSNIYENENFDKSVDFFLNFEQNSNFEKVNNIYSELDIDNLIKNSDGFIKYILDENNEPLDLKILLFYASIYSYEIYNFQENNSVNISDVITNLNNLRFIYSEMERKNYNVGDLKPNKLENLIIFISEKAKKYYENQGIIKSLEKGA</sequence>
<keyword evidence="4" id="KW-1185">Reference proteome</keyword>
<evidence type="ECO:0000256" key="2">
    <source>
        <dbReference type="SAM" id="Phobius"/>
    </source>
</evidence>
<accession>A0ABS6FIJ2</accession>
<organism evidence="3 4">
    <name type="scientific">Peptoniphilus ovalis</name>
    <dbReference type="NCBI Taxonomy" id="2841503"/>
    <lineage>
        <taxon>Bacteria</taxon>
        <taxon>Bacillati</taxon>
        <taxon>Bacillota</taxon>
        <taxon>Tissierellia</taxon>
        <taxon>Tissierellales</taxon>
        <taxon>Peptoniphilaceae</taxon>
        <taxon>Peptoniphilus</taxon>
    </lineage>
</organism>
<proteinExistence type="predicted"/>
<dbReference type="RefSeq" id="WP_216548879.1">
    <property type="nucleotide sequence ID" value="NZ_JAHLQO010000003.1"/>
</dbReference>
<reference evidence="3 4" key="1">
    <citation type="submission" date="2021-06" db="EMBL/GenBank/DDBJ databases">
        <authorList>
            <person name="Sun Q."/>
            <person name="Li D."/>
        </authorList>
    </citation>
    <scope>NUCLEOTIDE SEQUENCE [LARGE SCALE GENOMIC DNA]</scope>
    <source>
        <strain evidence="3 4">MSJ-1</strain>
    </source>
</reference>
<keyword evidence="2" id="KW-1133">Transmembrane helix</keyword>
<feature type="transmembrane region" description="Helical" evidence="2">
    <location>
        <begin position="6"/>
        <end position="30"/>
    </location>
</feature>